<dbReference type="InterPro" id="IPR035093">
    <property type="entry name" value="RelE/ParE_toxin_dom_sf"/>
</dbReference>
<dbReference type="EMBL" id="CP033928">
    <property type="protein sequence ID" value="AZA61846.1"/>
    <property type="molecule type" value="Genomic_DNA"/>
</dbReference>
<reference evidence="1 6" key="3">
    <citation type="submission" date="2018-11" db="EMBL/GenBank/DDBJ databases">
        <title>Proposal to divide the Flavobacteriaceae and reorganize its genera based on Amino Acid Identity values calculated from whole genome sequences.</title>
        <authorList>
            <person name="Nicholson A.C."/>
            <person name="Gulvik C.A."/>
            <person name="Whitney A.M."/>
            <person name="Humrighouse B.W."/>
            <person name="Bell M."/>
            <person name="Holmes B."/>
            <person name="Steigerwalt A."/>
            <person name="Villarma A."/>
            <person name="Sheth M."/>
            <person name="Batra D."/>
            <person name="Pryor J."/>
            <person name="Bernardet J.-F."/>
            <person name="Hugo C."/>
            <person name="Kampfer P."/>
            <person name="Newman J."/>
            <person name="Mcquiston J.R."/>
        </authorList>
    </citation>
    <scope>NUCLEOTIDE SEQUENCE [LARGE SCALE GENOMIC DNA]</scope>
    <source>
        <strain evidence="1 6">G0211</strain>
    </source>
</reference>
<evidence type="ECO:0000313" key="1">
    <source>
        <dbReference type="EMBL" id="AZA61846.1"/>
    </source>
</evidence>
<dbReference type="Gene3D" id="3.30.2310.20">
    <property type="entry name" value="RelE-like"/>
    <property type="match status" value="1"/>
</dbReference>
<dbReference type="EMBL" id="UFVS01000001">
    <property type="protein sequence ID" value="SUX42086.1"/>
    <property type="molecule type" value="Genomic_DNA"/>
</dbReference>
<dbReference type="Proteomes" id="UP000255231">
    <property type="component" value="Unassembled WGS sequence"/>
</dbReference>
<sequence length="100" mass="12060">MNIFWTNRAKVDLESLEDFLIENWGFNVLDDFYEILERKISSLENGSLIHQKYENTEFHKILITRHNYIIYEISGTQINLLNMINNFRDPESNYKLITEK</sequence>
<dbReference type="OrthoDB" id="1098070at2"/>
<accession>A0A381F6A1</accession>
<name>A0A381F6A1_9FLAO</name>
<evidence type="ECO:0000313" key="4">
    <source>
        <dbReference type="Proteomes" id="UP000185725"/>
    </source>
</evidence>
<evidence type="ECO:0000313" key="5">
    <source>
        <dbReference type="Proteomes" id="UP000255231"/>
    </source>
</evidence>
<reference evidence="3 5" key="2">
    <citation type="submission" date="2018-06" db="EMBL/GenBank/DDBJ databases">
        <authorList>
            <consortium name="Pathogen Informatics"/>
            <person name="Doyle S."/>
        </authorList>
    </citation>
    <scope>NUCLEOTIDE SEQUENCE [LARGE SCALE GENOMIC DNA]</scope>
    <source>
        <strain evidence="3 5">NCTC13560</strain>
    </source>
</reference>
<keyword evidence="4" id="KW-1185">Reference proteome</keyword>
<evidence type="ECO:0000313" key="6">
    <source>
        <dbReference type="Proteomes" id="UP000269076"/>
    </source>
</evidence>
<evidence type="ECO:0000313" key="3">
    <source>
        <dbReference type="EMBL" id="SUX42086.1"/>
    </source>
</evidence>
<dbReference type="EMBL" id="FTMF01000009">
    <property type="protein sequence ID" value="SIQ83305.1"/>
    <property type="molecule type" value="Genomic_DNA"/>
</dbReference>
<dbReference type="Proteomes" id="UP000269076">
    <property type="component" value="Chromosome"/>
</dbReference>
<organism evidence="3 5">
    <name type="scientific">Chryseobacterium indoltheticum</name>
    <dbReference type="NCBI Taxonomy" id="254"/>
    <lineage>
        <taxon>Bacteria</taxon>
        <taxon>Pseudomonadati</taxon>
        <taxon>Bacteroidota</taxon>
        <taxon>Flavobacteriia</taxon>
        <taxon>Flavobacteriales</taxon>
        <taxon>Weeksellaceae</taxon>
        <taxon>Chryseobacterium group</taxon>
        <taxon>Chryseobacterium</taxon>
    </lineage>
</organism>
<dbReference type="AlphaFoldDB" id="A0A381F6A1"/>
<proteinExistence type="predicted"/>
<dbReference type="GeneID" id="303672358"/>
<protein>
    <submittedName>
        <fullName evidence="2">Plasmid stabilization system protein ParE</fullName>
    </submittedName>
    <submittedName>
        <fullName evidence="1">Type II toxin-antitoxin system RelE/ParE family toxin</fullName>
    </submittedName>
</protein>
<dbReference type="Proteomes" id="UP000185725">
    <property type="component" value="Unassembled WGS sequence"/>
</dbReference>
<evidence type="ECO:0000313" key="2">
    <source>
        <dbReference type="EMBL" id="SIQ83305.1"/>
    </source>
</evidence>
<gene>
    <name evidence="1" type="ORF">EG340_12690</name>
    <name evidence="3" type="ORF">NCTC13560_00901</name>
    <name evidence="2" type="ORF">SAMN05421682_10935</name>
</gene>
<dbReference type="KEGG" id="cil:EG358_01495"/>
<reference evidence="2 4" key="1">
    <citation type="submission" date="2017-01" db="EMBL/GenBank/DDBJ databases">
        <authorList>
            <person name="Varghese N."/>
            <person name="Submissions S."/>
        </authorList>
    </citation>
    <scope>NUCLEOTIDE SEQUENCE [LARGE SCALE GENOMIC DNA]</scope>
    <source>
        <strain evidence="2 4">ATCC 27950</strain>
    </source>
</reference>
<dbReference type="RefSeq" id="WP_076561375.1">
    <property type="nucleotide sequence ID" value="NZ_CP033928.1"/>
</dbReference>